<dbReference type="PANTHER" id="PTHR46910:SF25">
    <property type="entry name" value="ABC-TRANSPORTER-REGULATING TRANSCRIPTION FACTOR"/>
    <property type="match status" value="1"/>
</dbReference>
<sequence length="708" mass="78584">MESSDKGKELPRGRRTANACLRCQQKKKRCDGNIPQCTSCADHHLTCTYQGVRRRGRGKTKAYLEKLEARVTELEASLRRAANVPAGPANNTMAWAEEQLAQASSATCENRTETTLSGAANFITTASHNERRHEPIYCEPEVRVPGPATISGGYERKRAALREKLFRMLPEQNVRKLNLEANRDPFTSSVFIQLPPKFQLQSMFEVAFTEANHVLPLFDVSVLRDLVEQHYSDPTVPPGKQPGRWAMLNAAIAVAIQLRTARGSYSEMTELSWHFFKNSFSMYSVIALRAADVFGYMYAGIERCANNIRSPARLSLAFGLHRREFYSVLDHAAADRHKRAFWIAYILDKSISVKTGLPSVFEDDAINIDYPDLLLSASTIDGNVPGTSMSAFAFRLKAELATIEFSVEKRLYSESAGRQNVHQLLDLASELDHQLENWKAKLPSSLQPDRIVWSTMPTVKEPIILLHFAYYRALSEIHGFAAHLNQEDDISVIRQIQSSRMIQASAASQIINILQYLPCEQPGHLWHILCYPISACITLLAVVLENPTDAQAHSYARYIGHLVRFLTRVQQNKVLEAQSLLDLCSEFERLALHAISKAAANGTVTSTSPSISAASGVQNYGQASCIDNQDEGEKTSFLLTVAQKILSYTTSRTSSLQLAQGLMGNVPHLCAIAARTFSGLIPTLQLSPSTGLLSPSSLNPETYGFTVM</sequence>
<dbReference type="SMART" id="SM00906">
    <property type="entry name" value="Fungal_trans"/>
    <property type="match status" value="1"/>
</dbReference>
<organism evidence="7 8">
    <name type="scientific">Aspergillus fumigatus (strain ATCC MYA-4609 / CBS 101355 / FGSC A1100 / Af293)</name>
    <name type="common">Neosartorya fumigata</name>
    <dbReference type="NCBI Taxonomy" id="330879"/>
    <lineage>
        <taxon>Eukaryota</taxon>
        <taxon>Fungi</taxon>
        <taxon>Dikarya</taxon>
        <taxon>Ascomycota</taxon>
        <taxon>Pezizomycotina</taxon>
        <taxon>Eurotiomycetes</taxon>
        <taxon>Eurotiomycetidae</taxon>
        <taxon>Eurotiales</taxon>
        <taxon>Aspergillaceae</taxon>
        <taxon>Aspergillus</taxon>
        <taxon>Aspergillus subgen. Fumigati</taxon>
    </lineage>
</organism>
<dbReference type="GO" id="GO:0008270">
    <property type="term" value="F:zinc ion binding"/>
    <property type="evidence" value="ECO:0007669"/>
    <property type="project" value="InterPro"/>
</dbReference>
<comment type="caution">
    <text evidence="7">The sequence shown here is derived from an EMBL/GenBank/DDBJ whole genome shotgun (WGS) entry which is preliminary data.</text>
</comment>
<keyword evidence="2" id="KW-0805">Transcription regulation</keyword>
<name>Q4WFH9_ASPFU</name>
<evidence type="ECO:0000313" key="8">
    <source>
        <dbReference type="Proteomes" id="UP000002530"/>
    </source>
</evidence>
<dbReference type="InterPro" id="IPR001138">
    <property type="entry name" value="Zn2Cys6_DnaBD"/>
</dbReference>
<gene>
    <name evidence="7" type="ORF">AFUA_3G02160</name>
</gene>
<feature type="domain" description="Zn(2)-C6 fungal-type" evidence="6">
    <location>
        <begin position="19"/>
        <end position="49"/>
    </location>
</feature>
<dbReference type="SUPFAM" id="SSF57701">
    <property type="entry name" value="Zn2/Cys6 DNA-binding domain"/>
    <property type="match status" value="1"/>
</dbReference>
<dbReference type="Gene3D" id="4.10.240.10">
    <property type="entry name" value="Zn(2)-C6 fungal-type DNA-binding domain"/>
    <property type="match status" value="1"/>
</dbReference>
<dbReference type="InParanoid" id="Q4WFH9"/>
<dbReference type="PROSITE" id="PS50048">
    <property type="entry name" value="ZN2_CY6_FUNGAL_2"/>
    <property type="match status" value="1"/>
</dbReference>
<dbReference type="SMART" id="SM00066">
    <property type="entry name" value="GAL4"/>
    <property type="match status" value="1"/>
</dbReference>
<dbReference type="EMBL" id="AAHF01000010">
    <property type="protein sequence ID" value="EAL86498.1"/>
    <property type="molecule type" value="Genomic_DNA"/>
</dbReference>
<accession>Q4WFH9</accession>
<evidence type="ECO:0000256" key="2">
    <source>
        <dbReference type="ARBA" id="ARBA00023015"/>
    </source>
</evidence>
<keyword evidence="1" id="KW-0479">Metal-binding</keyword>
<dbReference type="AlphaFoldDB" id="Q4WFH9"/>
<dbReference type="OMA" id="EMTELSW"/>
<dbReference type="GO" id="GO:0000981">
    <property type="term" value="F:DNA-binding transcription factor activity, RNA polymerase II-specific"/>
    <property type="evidence" value="ECO:0000318"/>
    <property type="project" value="GO_Central"/>
</dbReference>
<proteinExistence type="predicted"/>
<dbReference type="Proteomes" id="UP000002530">
    <property type="component" value="Unassembled WGS sequence"/>
</dbReference>
<dbReference type="CDD" id="cd00067">
    <property type="entry name" value="GAL4"/>
    <property type="match status" value="1"/>
</dbReference>
<dbReference type="InterPro" id="IPR050987">
    <property type="entry name" value="AtrR-like"/>
</dbReference>
<evidence type="ECO:0000256" key="4">
    <source>
        <dbReference type="ARBA" id="ARBA00023163"/>
    </source>
</evidence>
<protein>
    <submittedName>
        <fullName evidence="7">C6 transcription factor, putative</fullName>
    </submittedName>
</protein>
<dbReference type="Pfam" id="PF04082">
    <property type="entry name" value="Fungal_trans"/>
    <property type="match status" value="1"/>
</dbReference>
<keyword evidence="3" id="KW-0238">DNA-binding</keyword>
<dbReference type="Pfam" id="PF00172">
    <property type="entry name" value="Zn_clus"/>
    <property type="match status" value="1"/>
</dbReference>
<evidence type="ECO:0000256" key="1">
    <source>
        <dbReference type="ARBA" id="ARBA00022723"/>
    </source>
</evidence>
<reference evidence="7 8" key="1">
    <citation type="journal article" date="2005" name="Nature">
        <title>Genomic sequence of the pathogenic and allergenic filamentous fungus Aspergillus fumigatus.</title>
        <authorList>
            <person name="Nierman W.C."/>
            <person name="Pain A."/>
            <person name="Anderson M.J."/>
            <person name="Wortman J.R."/>
            <person name="Kim H.S."/>
            <person name="Arroyo J."/>
            <person name="Berriman M."/>
            <person name="Abe K."/>
            <person name="Archer D.B."/>
            <person name="Bermejo C."/>
            <person name="Bennett J."/>
            <person name="Bowyer P."/>
            <person name="Chen D."/>
            <person name="Collins M."/>
            <person name="Coulsen R."/>
            <person name="Davies R."/>
            <person name="Dyer P.S."/>
            <person name="Farman M."/>
            <person name="Fedorova N."/>
            <person name="Fedorova N."/>
            <person name="Feldblyum T.V."/>
            <person name="Fischer R."/>
            <person name="Fosker N."/>
            <person name="Fraser A."/>
            <person name="Garcia J.L."/>
            <person name="Garcia M.J."/>
            <person name="Goble A."/>
            <person name="Goldman G.H."/>
            <person name="Gomi K."/>
            <person name="Griffith-Jones S."/>
            <person name="Gwilliam R."/>
            <person name="Haas B."/>
            <person name="Haas H."/>
            <person name="Harris D."/>
            <person name="Horiuchi H."/>
            <person name="Huang J."/>
            <person name="Humphray S."/>
            <person name="Jimenez J."/>
            <person name="Keller N."/>
            <person name="Khouri H."/>
            <person name="Kitamoto K."/>
            <person name="Kobayashi T."/>
            <person name="Konzack S."/>
            <person name="Kulkarni R."/>
            <person name="Kumagai T."/>
            <person name="Lafon A."/>
            <person name="Latge J.P."/>
            <person name="Li W."/>
            <person name="Lord A."/>
            <person name="Lu C."/>
            <person name="Majoros W.H."/>
            <person name="May G.S."/>
            <person name="Miller B.L."/>
            <person name="Mohamoud Y."/>
            <person name="Molina M."/>
            <person name="Monod M."/>
            <person name="Mouyna I."/>
            <person name="Mulligan S."/>
            <person name="Murphy L."/>
            <person name="O'Neil S."/>
            <person name="Paulsen I."/>
            <person name="Penalva M.A."/>
            <person name="Pertea M."/>
            <person name="Price C."/>
            <person name="Pritchard B.L."/>
            <person name="Quail M.A."/>
            <person name="Rabbinowitsch E."/>
            <person name="Rawlins N."/>
            <person name="Rajandream M.A."/>
            <person name="Reichard U."/>
            <person name="Renauld H."/>
            <person name="Robson G.D."/>
            <person name="Rodriguez de Cordoba S."/>
            <person name="Rodriguez-Pena J.M."/>
            <person name="Ronning C.M."/>
            <person name="Rutter S."/>
            <person name="Salzberg S.L."/>
            <person name="Sanchez M."/>
            <person name="Sanchez-Ferrero J.C."/>
            <person name="Saunders D."/>
            <person name="Seeger K."/>
            <person name="Squares R."/>
            <person name="Squares S."/>
            <person name="Takeuchi M."/>
            <person name="Tekaia F."/>
            <person name="Turner G."/>
            <person name="Vazquez de Aldana C.R."/>
            <person name="Weidman J."/>
            <person name="White O."/>
            <person name="Woodward J."/>
            <person name="Yu J.H."/>
            <person name="Fraser C."/>
            <person name="Galagan J.E."/>
            <person name="Asai K."/>
            <person name="Machida M."/>
            <person name="Hall N."/>
            <person name="Barrell B."/>
            <person name="Denning D.W."/>
        </authorList>
    </citation>
    <scope>NUCLEOTIDE SEQUENCE [LARGE SCALE GENOMIC DNA]</scope>
    <source>
        <strain evidence="7 8">Af293</strain>
    </source>
</reference>
<dbReference type="InterPro" id="IPR007219">
    <property type="entry name" value="XnlR_reg_dom"/>
</dbReference>
<dbReference type="CDD" id="cd12148">
    <property type="entry name" value="fungal_TF_MHR"/>
    <property type="match status" value="1"/>
</dbReference>
<evidence type="ECO:0000256" key="3">
    <source>
        <dbReference type="ARBA" id="ARBA00023125"/>
    </source>
</evidence>
<dbReference type="GeneID" id="3505800"/>
<keyword evidence="8" id="KW-1185">Reference proteome</keyword>
<dbReference type="PANTHER" id="PTHR46910">
    <property type="entry name" value="TRANSCRIPTION FACTOR PDR1"/>
    <property type="match status" value="1"/>
</dbReference>
<dbReference type="RefSeq" id="XP_748536.1">
    <property type="nucleotide sequence ID" value="XM_743443.1"/>
</dbReference>
<dbReference type="OrthoDB" id="2123952at2759"/>
<dbReference type="VEuPathDB" id="FungiDB:Afu3g02160"/>
<dbReference type="GO" id="GO:0005634">
    <property type="term" value="C:nucleus"/>
    <property type="evidence" value="ECO:0000318"/>
    <property type="project" value="GO_Central"/>
</dbReference>
<dbReference type="HOGENOM" id="CLU_011099_0_0_1"/>
<evidence type="ECO:0000256" key="5">
    <source>
        <dbReference type="ARBA" id="ARBA00023242"/>
    </source>
</evidence>
<evidence type="ECO:0000259" key="6">
    <source>
        <dbReference type="PROSITE" id="PS50048"/>
    </source>
</evidence>
<dbReference type="GO" id="GO:0045944">
    <property type="term" value="P:positive regulation of transcription by RNA polymerase II"/>
    <property type="evidence" value="ECO:0000318"/>
    <property type="project" value="GO_Central"/>
</dbReference>
<evidence type="ECO:0000313" key="7">
    <source>
        <dbReference type="EMBL" id="EAL86498.1"/>
    </source>
</evidence>
<keyword evidence="5" id="KW-0539">Nucleus</keyword>
<dbReference type="GO" id="GO:0006351">
    <property type="term" value="P:DNA-templated transcription"/>
    <property type="evidence" value="ECO:0007669"/>
    <property type="project" value="InterPro"/>
</dbReference>
<dbReference type="KEGG" id="afm:AFUA_3G02160"/>
<dbReference type="GO" id="GO:0043565">
    <property type="term" value="F:sequence-specific DNA binding"/>
    <property type="evidence" value="ECO:0000318"/>
    <property type="project" value="GO_Central"/>
</dbReference>
<dbReference type="InterPro" id="IPR036864">
    <property type="entry name" value="Zn2-C6_fun-type_DNA-bd_sf"/>
</dbReference>
<keyword evidence="4" id="KW-0804">Transcription</keyword>